<keyword evidence="11" id="KW-0966">Cell projection</keyword>
<evidence type="ECO:0000259" key="10">
    <source>
        <dbReference type="Pfam" id="PF22638"/>
    </source>
</evidence>
<dbReference type="SUPFAM" id="SSF64518">
    <property type="entry name" value="Phase 1 flagellin"/>
    <property type="match status" value="1"/>
</dbReference>
<keyword evidence="5 7" id="KW-0964">Secreted</keyword>
<dbReference type="Pfam" id="PF06429">
    <property type="entry name" value="Flg_bbr_C"/>
    <property type="match status" value="1"/>
</dbReference>
<keyword evidence="11" id="KW-0282">Flagellum</keyword>
<organism evidence="11 12">
    <name type="scientific">Romboutsia lituseburensis DSM 797</name>
    <dbReference type="NCBI Taxonomy" id="1121325"/>
    <lineage>
        <taxon>Bacteria</taxon>
        <taxon>Bacillati</taxon>
        <taxon>Bacillota</taxon>
        <taxon>Clostridia</taxon>
        <taxon>Peptostreptococcales</taxon>
        <taxon>Peptostreptococcaceae</taxon>
        <taxon>Romboutsia</taxon>
    </lineage>
</organism>
<dbReference type="STRING" id="1121325.SAMN04515677_104259"/>
<dbReference type="RefSeq" id="WP_092725625.1">
    <property type="nucleotide sequence ID" value="NZ_FNGW01000004.1"/>
</dbReference>
<proteinExistence type="inferred from homology"/>
<dbReference type="GO" id="GO:0005198">
    <property type="term" value="F:structural molecule activity"/>
    <property type="evidence" value="ECO:0007669"/>
    <property type="project" value="UniProtKB-UniRule"/>
</dbReference>
<dbReference type="GO" id="GO:0044780">
    <property type="term" value="P:bacterial-type flagellum assembly"/>
    <property type="evidence" value="ECO:0007669"/>
    <property type="project" value="InterPro"/>
</dbReference>
<reference evidence="11 12" key="1">
    <citation type="submission" date="2016-10" db="EMBL/GenBank/DDBJ databases">
        <authorList>
            <person name="de Groot N.N."/>
        </authorList>
    </citation>
    <scope>NUCLEOTIDE SEQUENCE [LARGE SCALE GENOMIC DNA]</scope>
    <source>
        <strain evidence="11 12">DSM 797</strain>
    </source>
</reference>
<protein>
    <recommendedName>
        <fullName evidence="4 7">Flagellar hook-associated protein 1</fullName>
        <shortName evidence="7">HAP1</shortName>
    </recommendedName>
</protein>
<feature type="domain" description="Flagellar hook-associated protein FlgK helical" evidence="10">
    <location>
        <begin position="103"/>
        <end position="223"/>
    </location>
</feature>
<evidence type="ECO:0000256" key="8">
    <source>
        <dbReference type="SAM" id="Coils"/>
    </source>
</evidence>
<comment type="similarity">
    <text evidence="3 7">Belongs to the flagella basal body rod proteins family.</text>
</comment>
<dbReference type="InterPro" id="IPR010930">
    <property type="entry name" value="Flg_bb/hook_C_dom"/>
</dbReference>
<dbReference type="GO" id="GO:0005576">
    <property type="term" value="C:extracellular region"/>
    <property type="evidence" value="ECO:0007669"/>
    <property type="project" value="UniProtKB-SubCell"/>
</dbReference>
<evidence type="ECO:0000256" key="5">
    <source>
        <dbReference type="ARBA" id="ARBA00022525"/>
    </source>
</evidence>
<evidence type="ECO:0000256" key="7">
    <source>
        <dbReference type="RuleBase" id="RU362065"/>
    </source>
</evidence>
<evidence type="ECO:0000259" key="9">
    <source>
        <dbReference type="Pfam" id="PF06429"/>
    </source>
</evidence>
<dbReference type="PANTHER" id="PTHR30033">
    <property type="entry name" value="FLAGELLAR HOOK-ASSOCIATED PROTEIN 1"/>
    <property type="match status" value="1"/>
</dbReference>
<evidence type="ECO:0000313" key="11">
    <source>
        <dbReference type="EMBL" id="SDL95075.1"/>
    </source>
</evidence>
<keyword evidence="11" id="KW-0969">Cilium</keyword>
<evidence type="ECO:0000256" key="4">
    <source>
        <dbReference type="ARBA" id="ARBA00016244"/>
    </source>
</evidence>
<keyword evidence="6 7" id="KW-0975">Bacterial flagellum</keyword>
<dbReference type="InterPro" id="IPR053927">
    <property type="entry name" value="FlgK_helical"/>
</dbReference>
<evidence type="ECO:0000256" key="3">
    <source>
        <dbReference type="ARBA" id="ARBA00009677"/>
    </source>
</evidence>
<dbReference type="InterPro" id="IPR002371">
    <property type="entry name" value="FlgK"/>
</dbReference>
<evidence type="ECO:0000256" key="2">
    <source>
        <dbReference type="ARBA" id="ARBA00004613"/>
    </source>
</evidence>
<dbReference type="PANTHER" id="PTHR30033:SF1">
    <property type="entry name" value="FLAGELLAR HOOK-ASSOCIATED PROTEIN 1"/>
    <property type="match status" value="1"/>
</dbReference>
<dbReference type="EMBL" id="FNGW01000004">
    <property type="protein sequence ID" value="SDL95075.1"/>
    <property type="molecule type" value="Genomic_DNA"/>
</dbReference>
<comment type="subcellular location">
    <subcellularLocation>
        <location evidence="1 7">Bacterial flagellum</location>
    </subcellularLocation>
    <subcellularLocation>
        <location evidence="2 7">Secreted</location>
    </subcellularLocation>
</comment>
<name>A0A1G9PA93_9FIRM</name>
<dbReference type="PRINTS" id="PR01005">
    <property type="entry name" value="FLGHOOKAP1"/>
</dbReference>
<dbReference type="GO" id="GO:0009424">
    <property type="term" value="C:bacterial-type flagellum hook"/>
    <property type="evidence" value="ECO:0007669"/>
    <property type="project" value="UniProtKB-UniRule"/>
</dbReference>
<evidence type="ECO:0000256" key="1">
    <source>
        <dbReference type="ARBA" id="ARBA00004365"/>
    </source>
</evidence>
<dbReference type="Pfam" id="PF22638">
    <property type="entry name" value="FlgK_D1"/>
    <property type="match status" value="1"/>
</dbReference>
<sequence length="456" mass="50836">MAGLLGTLHSAGSGMRVSQTSIQTASHNINNMNTPGYSRQRVEQKASSAYSYPGYNSKLGAGQLGTGVEATDVIRMRNTFYDFQFRSESHNYGEIGVKYEHYTNMEKIFNEPSDTSISASIANFFSSWQELSKNPTDVASKDIVVQNSKYLADKISNIKEKLDSLSSQADKKLNDDVKEINDMLNQLKELDKQIKIVQGSGKSPNDLMDERDKILDDLSFKMNLGNDDIKEAFEGGLSKVEITETGGKKQLTLTYGDPAKTKDIPADKISGEIKGSLEMIDKVKEYSNSLTELAKGVAKGVNNVLNGRDINDTTDLPDDKKLFIVDDKNNPIIKVNQDLLDNPRDLNITTEIANQMYHLKDKKIKIGNPEEETTIDKFYNNVIQKLGNETQEVIRNEKNQSKILKEIDNLRLNVSGVSLDEEMVSLIQFQHAYNASAKVISTIDSLLDVVINGLKR</sequence>
<feature type="domain" description="Flagellar basal-body/hook protein C-terminal" evidence="9">
    <location>
        <begin position="412"/>
        <end position="452"/>
    </location>
</feature>
<evidence type="ECO:0000313" key="12">
    <source>
        <dbReference type="Proteomes" id="UP000199068"/>
    </source>
</evidence>
<dbReference type="NCBIfam" id="TIGR02492">
    <property type="entry name" value="flgK_ends"/>
    <property type="match status" value="1"/>
</dbReference>
<evidence type="ECO:0000256" key="6">
    <source>
        <dbReference type="ARBA" id="ARBA00023143"/>
    </source>
</evidence>
<accession>A0A1G9PA93</accession>
<dbReference type="AlphaFoldDB" id="A0A1G9PA93"/>
<keyword evidence="12" id="KW-1185">Reference proteome</keyword>
<feature type="coiled-coil region" evidence="8">
    <location>
        <begin position="155"/>
        <end position="200"/>
    </location>
</feature>
<gene>
    <name evidence="7" type="primary">flgK</name>
    <name evidence="11" type="ORF">SAMN04515677_104259</name>
</gene>
<keyword evidence="8" id="KW-0175">Coiled coil</keyword>
<dbReference type="Proteomes" id="UP000199068">
    <property type="component" value="Unassembled WGS sequence"/>
</dbReference>